<proteinExistence type="predicted"/>
<dbReference type="Proteomes" id="UP000234456">
    <property type="component" value="Unassembled WGS sequence"/>
</dbReference>
<keyword evidence="1" id="KW-0472">Membrane</keyword>
<feature type="transmembrane region" description="Helical" evidence="1">
    <location>
        <begin position="12"/>
        <end position="31"/>
    </location>
</feature>
<sequence length="71" mass="8303">MSGQQYLMYRLRLIGLVCIWLVTMVLVYLFWGQLGLIAKALLFVLWYAFLPTIGTLEQIVTPYEKYLKEGI</sequence>
<dbReference type="AlphaFoldDB" id="A0A2N4TJH2"/>
<gene>
    <name evidence="2" type="ORF">C0Q88_25970</name>
</gene>
<accession>A0A2N4TJH2</accession>
<comment type="caution">
    <text evidence="2">The sequence shown here is derived from an EMBL/GenBank/DDBJ whole genome shotgun (WGS) entry which is preliminary data.</text>
</comment>
<keyword evidence="1" id="KW-1133">Transmembrane helix</keyword>
<feature type="transmembrane region" description="Helical" evidence="1">
    <location>
        <begin position="37"/>
        <end position="56"/>
    </location>
</feature>
<evidence type="ECO:0000313" key="2">
    <source>
        <dbReference type="EMBL" id="PLC39849.1"/>
    </source>
</evidence>
<evidence type="ECO:0000256" key="1">
    <source>
        <dbReference type="SAM" id="Phobius"/>
    </source>
</evidence>
<evidence type="ECO:0008006" key="4">
    <source>
        <dbReference type="Google" id="ProtNLM"/>
    </source>
</evidence>
<protein>
    <recommendedName>
        <fullName evidence="4">Transmembrane protein</fullName>
    </recommendedName>
</protein>
<name>A0A2N4TJH2_RALPI</name>
<reference evidence="2 3" key="1">
    <citation type="submission" date="2017-12" db="EMBL/GenBank/DDBJ databases">
        <title>Draft genome sequence of Ralstonia pickettii 52.</title>
        <authorList>
            <person name="Zheng B."/>
        </authorList>
    </citation>
    <scope>NUCLEOTIDE SEQUENCE [LARGE SCALE GENOMIC DNA]</scope>
    <source>
        <strain evidence="2 3">52</strain>
    </source>
</reference>
<organism evidence="2 3">
    <name type="scientific">Ralstonia pickettii</name>
    <name type="common">Burkholderia pickettii</name>
    <dbReference type="NCBI Taxonomy" id="329"/>
    <lineage>
        <taxon>Bacteria</taxon>
        <taxon>Pseudomonadati</taxon>
        <taxon>Pseudomonadota</taxon>
        <taxon>Betaproteobacteria</taxon>
        <taxon>Burkholderiales</taxon>
        <taxon>Burkholderiaceae</taxon>
        <taxon>Ralstonia</taxon>
    </lineage>
</organism>
<dbReference type="EMBL" id="PKQE01000010">
    <property type="protein sequence ID" value="PLC39849.1"/>
    <property type="molecule type" value="Genomic_DNA"/>
</dbReference>
<keyword evidence="1" id="KW-0812">Transmembrane</keyword>
<evidence type="ECO:0000313" key="3">
    <source>
        <dbReference type="Proteomes" id="UP000234456"/>
    </source>
</evidence>